<evidence type="ECO:0000313" key="9">
    <source>
        <dbReference type="Proteomes" id="UP000299290"/>
    </source>
</evidence>
<organism evidence="8 9">
    <name type="scientific">Streptomyces antimycoticus</name>
    <dbReference type="NCBI Taxonomy" id="68175"/>
    <lineage>
        <taxon>Bacteria</taxon>
        <taxon>Bacillati</taxon>
        <taxon>Actinomycetota</taxon>
        <taxon>Actinomycetes</taxon>
        <taxon>Kitasatosporales</taxon>
        <taxon>Streptomycetaceae</taxon>
        <taxon>Streptomyces</taxon>
        <taxon>Streptomyces violaceusniger group</taxon>
    </lineage>
</organism>
<feature type="region of interest" description="Disordered" evidence="6">
    <location>
        <begin position="320"/>
        <end position="354"/>
    </location>
</feature>
<reference evidence="8 9" key="1">
    <citation type="journal article" date="2020" name="Int. J. Syst. Evol. Microbiol.">
        <title>Reclassification of Streptomyces castelarensis and Streptomyces sporoclivatus as later heterotypic synonyms of Streptomyces antimycoticus.</title>
        <authorList>
            <person name="Komaki H."/>
            <person name="Tamura T."/>
        </authorList>
    </citation>
    <scope>NUCLEOTIDE SEQUENCE [LARGE SCALE GENOMIC DNA]</scope>
    <source>
        <strain evidence="8 9">NBRC 12839</strain>
    </source>
</reference>
<evidence type="ECO:0000256" key="2">
    <source>
        <dbReference type="ARBA" id="ARBA00022679"/>
    </source>
</evidence>
<evidence type="ECO:0000256" key="1">
    <source>
        <dbReference type="ARBA" id="ARBA00013258"/>
    </source>
</evidence>
<evidence type="ECO:0000256" key="6">
    <source>
        <dbReference type="SAM" id="MobiDB-lite"/>
    </source>
</evidence>
<dbReference type="PROSITE" id="PS50075">
    <property type="entry name" value="CARRIER"/>
    <property type="match status" value="1"/>
</dbReference>
<dbReference type="PANTHER" id="PTHR42681">
    <property type="entry name" value="MALONYL-COA-ACYL CARRIER PROTEIN TRANSACYLASE, MITOCHONDRIAL"/>
    <property type="match status" value="1"/>
</dbReference>
<accession>A0A4D4K4H3</accession>
<comment type="caution">
    <text evidence="8">The sequence shown here is derived from an EMBL/GenBank/DDBJ whole genome shotgun (WGS) entry which is preliminary data.</text>
</comment>
<feature type="domain" description="Carrier" evidence="7">
    <location>
        <begin position="363"/>
        <end position="438"/>
    </location>
</feature>
<dbReference type="GO" id="GO:0004312">
    <property type="term" value="F:fatty acid synthase activity"/>
    <property type="evidence" value="ECO:0007669"/>
    <property type="project" value="InterPro"/>
</dbReference>
<dbReference type="InterPro" id="IPR001227">
    <property type="entry name" value="Ac_transferase_dom_sf"/>
</dbReference>
<dbReference type="SUPFAM" id="SSF52151">
    <property type="entry name" value="FabD/lysophospholipase-like"/>
    <property type="match status" value="1"/>
</dbReference>
<dbReference type="InterPro" id="IPR014043">
    <property type="entry name" value="Acyl_transferase_dom"/>
</dbReference>
<dbReference type="EMBL" id="BJHV01000001">
    <property type="protein sequence ID" value="GDY43024.1"/>
    <property type="molecule type" value="Genomic_DNA"/>
</dbReference>
<dbReference type="SMART" id="SM01294">
    <property type="entry name" value="PKS_PP_betabranch"/>
    <property type="match status" value="1"/>
</dbReference>
<dbReference type="SUPFAM" id="SSF55048">
    <property type="entry name" value="Probable ACP-binding domain of malonyl-CoA ACP transacylase"/>
    <property type="match status" value="1"/>
</dbReference>
<protein>
    <recommendedName>
        <fullName evidence="1">[acyl-carrier-protein] S-malonyltransferase</fullName>
        <ecNumber evidence="1">2.3.1.39</ecNumber>
    </recommendedName>
</protein>
<dbReference type="Proteomes" id="UP000299290">
    <property type="component" value="Unassembled WGS sequence"/>
</dbReference>
<dbReference type="GO" id="GO:0005829">
    <property type="term" value="C:cytosol"/>
    <property type="evidence" value="ECO:0007669"/>
    <property type="project" value="TreeGrafter"/>
</dbReference>
<name>A0A4D4K4H3_9ACTN</name>
<evidence type="ECO:0000313" key="8">
    <source>
        <dbReference type="EMBL" id="GDY43024.1"/>
    </source>
</evidence>
<dbReference type="SUPFAM" id="SSF47336">
    <property type="entry name" value="ACP-like"/>
    <property type="match status" value="1"/>
</dbReference>
<dbReference type="GO" id="GO:0004314">
    <property type="term" value="F:[acyl-carrier-protein] S-malonyltransferase activity"/>
    <property type="evidence" value="ECO:0007669"/>
    <property type="project" value="UniProtKB-EC"/>
</dbReference>
<evidence type="ECO:0000256" key="5">
    <source>
        <dbReference type="ARBA" id="ARBA00048462"/>
    </source>
</evidence>
<dbReference type="PANTHER" id="PTHR42681:SF1">
    <property type="entry name" value="MALONYL-COA-ACYL CARRIER PROTEIN TRANSACYLASE, MITOCHONDRIAL"/>
    <property type="match status" value="1"/>
</dbReference>
<keyword evidence="9" id="KW-1185">Reference proteome</keyword>
<dbReference type="EC" id="2.3.1.39" evidence="1"/>
<comment type="catalytic activity">
    <reaction evidence="5">
        <text>holo-[ACP] + malonyl-CoA = malonyl-[ACP] + CoA</text>
        <dbReference type="Rhea" id="RHEA:41792"/>
        <dbReference type="Rhea" id="RHEA-COMP:9623"/>
        <dbReference type="Rhea" id="RHEA-COMP:9685"/>
        <dbReference type="ChEBI" id="CHEBI:57287"/>
        <dbReference type="ChEBI" id="CHEBI:57384"/>
        <dbReference type="ChEBI" id="CHEBI:64479"/>
        <dbReference type="ChEBI" id="CHEBI:78449"/>
        <dbReference type="EC" id="2.3.1.39"/>
    </reaction>
</comment>
<dbReference type="InterPro" id="IPR016035">
    <property type="entry name" value="Acyl_Trfase/lysoPLipase"/>
</dbReference>
<dbReference type="GO" id="GO:0017000">
    <property type="term" value="P:antibiotic biosynthetic process"/>
    <property type="evidence" value="ECO:0007669"/>
    <property type="project" value="UniProtKB-KW"/>
</dbReference>
<dbReference type="GO" id="GO:0005835">
    <property type="term" value="C:fatty acid synthase complex"/>
    <property type="evidence" value="ECO:0007669"/>
    <property type="project" value="InterPro"/>
</dbReference>
<gene>
    <name evidence="8" type="ORF">SANT12839_039060</name>
</gene>
<sequence length="440" mass="46862">MTDRETTGGALDGAAPRTALVFPGQGAQKAGMGQTWRDTASWALVAEVSEYTGIDVEELLLKADDETLRRTDLAQIAVFTTEVLAHREAEAAGLLGDVVACAGHSLGEYTALHAAGALPLADTARLVAARGRAMRGCAERSPGTMAAVVRLGPDTVEALVTQVQEDGGQVWIANVNAPGAIVLSGTAEAVDRLGELAVESEGKVIRLAVGGAFHSPLMASAADDVREALAAVHFAAEHLPVVANVDARPYASGERWRELELNQLTSPVRWEESVRTLAGELGCTRFVELGPGRQLTGMIRRIAKGALTVPVESAAALAKLTAPKPLKPPKPPKTRKHPEPPNPAEPHPLRAEGDPRMADATAALDMDELRTFVADVLDVDEEDVTDDADFVKTLGVDSLMALEVMVVLEKKYSVKLEEREMKDITTLRKVHDLLASKLEK</sequence>
<evidence type="ECO:0000256" key="4">
    <source>
        <dbReference type="ARBA" id="ARBA00023315"/>
    </source>
</evidence>
<dbReference type="Gene3D" id="3.40.366.10">
    <property type="entry name" value="Malonyl-Coenzyme A Acyl Carrier Protein, domain 2"/>
    <property type="match status" value="1"/>
</dbReference>
<dbReference type="InterPro" id="IPR016036">
    <property type="entry name" value="Malonyl_transacylase_ACP-bd"/>
</dbReference>
<proteinExistence type="predicted"/>
<dbReference type="Gene3D" id="1.10.1200.10">
    <property type="entry name" value="ACP-like"/>
    <property type="match status" value="1"/>
</dbReference>
<dbReference type="Pfam" id="PF00698">
    <property type="entry name" value="Acyl_transf_1"/>
    <property type="match status" value="1"/>
</dbReference>
<evidence type="ECO:0000259" key="7">
    <source>
        <dbReference type="PROSITE" id="PS50075"/>
    </source>
</evidence>
<dbReference type="PRINTS" id="PR01483">
    <property type="entry name" value="FASYNTHASE"/>
</dbReference>
<dbReference type="GO" id="GO:0006633">
    <property type="term" value="P:fatty acid biosynthetic process"/>
    <property type="evidence" value="ECO:0007669"/>
    <property type="project" value="InterPro"/>
</dbReference>
<dbReference type="AlphaFoldDB" id="A0A4D4K4H3"/>
<keyword evidence="2" id="KW-0808">Transferase</keyword>
<dbReference type="InterPro" id="IPR003965">
    <property type="entry name" value="Fatty_acid_synthase"/>
</dbReference>
<keyword evidence="3" id="KW-0045">Antibiotic biosynthesis</keyword>
<evidence type="ECO:0000256" key="3">
    <source>
        <dbReference type="ARBA" id="ARBA00023194"/>
    </source>
</evidence>
<keyword evidence="4" id="KW-0012">Acyltransferase</keyword>
<dbReference type="SMART" id="SM00827">
    <property type="entry name" value="PKS_AT"/>
    <property type="match status" value="1"/>
</dbReference>
<dbReference type="InterPro" id="IPR009081">
    <property type="entry name" value="PP-bd_ACP"/>
</dbReference>
<dbReference type="InterPro" id="IPR036736">
    <property type="entry name" value="ACP-like_sf"/>
</dbReference>
<dbReference type="Pfam" id="PF00550">
    <property type="entry name" value="PP-binding"/>
    <property type="match status" value="1"/>
</dbReference>
<dbReference type="InterPro" id="IPR050858">
    <property type="entry name" value="Mal-CoA-ACP_Trans/PKS_FabD"/>
</dbReference>
<dbReference type="RefSeq" id="WP_137965940.1">
    <property type="nucleotide sequence ID" value="NZ_BJHV01000001.1"/>
</dbReference>
<dbReference type="Gene3D" id="3.30.70.250">
    <property type="entry name" value="Malonyl-CoA ACP transacylase, ACP-binding"/>
    <property type="match status" value="1"/>
</dbReference>